<protein>
    <submittedName>
        <fullName evidence="4">Transferase family protein</fullName>
    </submittedName>
</protein>
<evidence type="ECO:0000256" key="2">
    <source>
        <dbReference type="ARBA" id="ARBA00022679"/>
    </source>
</evidence>
<proteinExistence type="inferred from homology"/>
<sequence length="445" mass="48640">MAPNWELKTSSIERIFPATVPTSERLPALSLLDTTTANPSFTSALWLLEHPRGARLGSGGQNSVSRHLRDSLAAALDSYPWWCGQLKSITSINGTVDDATAAWHLPRHARRLDDLYWTTRPQEKSVWNQDGLLLNKFGPATKIASTLGTNDPVEGIRPPLMAIQVTELAWRGTAVAVKGTHPLADITSLVRFVEDWASISRSVFDPSSILAEIGPATLEPELLDAKATGDINADEADEAVIRRAEGLPLHRYDWWMSPGGPTWAPKNWLWRDVRFRGRSGTSPDPPLRASFTSTKVKSNFPGTRPSMKAPPKDRPTAACGSTSTTRCWPMSGRASCVLVNKNRIPTVCIATSCWDVTYEKSPQRIWQAFLDRRHVLTTTWARSGIYGVDFGFGSGIRYADAVLPAMDGGVLIKEGLPSLSASTSASSSWTDDGVDITRFSALIAD</sequence>
<name>A0ABR1UY32_9PEZI</name>
<feature type="compositionally biased region" description="Polar residues" evidence="3">
    <location>
        <begin position="290"/>
        <end position="301"/>
    </location>
</feature>
<keyword evidence="2 4" id="KW-0808">Transferase</keyword>
<reference evidence="4 5" key="1">
    <citation type="submission" date="2023-01" db="EMBL/GenBank/DDBJ databases">
        <title>Analysis of 21 Apiospora genomes using comparative genomics revels a genus with tremendous synthesis potential of carbohydrate active enzymes and secondary metabolites.</title>
        <authorList>
            <person name="Sorensen T."/>
        </authorList>
    </citation>
    <scope>NUCLEOTIDE SEQUENCE [LARGE SCALE GENOMIC DNA]</scope>
    <source>
        <strain evidence="4 5">CBS 83171</strain>
    </source>
</reference>
<dbReference type="Pfam" id="PF02458">
    <property type="entry name" value="Transferase"/>
    <property type="match status" value="1"/>
</dbReference>
<dbReference type="GO" id="GO:0016740">
    <property type="term" value="F:transferase activity"/>
    <property type="evidence" value="ECO:0007669"/>
    <property type="project" value="UniProtKB-KW"/>
</dbReference>
<dbReference type="PANTHER" id="PTHR31623:SF17">
    <property type="entry name" value="F21J9.9"/>
    <property type="match status" value="1"/>
</dbReference>
<dbReference type="Proteomes" id="UP001446871">
    <property type="component" value="Unassembled WGS sequence"/>
</dbReference>
<evidence type="ECO:0000256" key="3">
    <source>
        <dbReference type="SAM" id="MobiDB-lite"/>
    </source>
</evidence>
<feature type="region of interest" description="Disordered" evidence="3">
    <location>
        <begin position="279"/>
        <end position="322"/>
    </location>
</feature>
<dbReference type="EMBL" id="JAQQWM010000005">
    <property type="protein sequence ID" value="KAK8063607.1"/>
    <property type="molecule type" value="Genomic_DNA"/>
</dbReference>
<organism evidence="4 5">
    <name type="scientific">Apiospora saccharicola</name>
    <dbReference type="NCBI Taxonomy" id="335842"/>
    <lineage>
        <taxon>Eukaryota</taxon>
        <taxon>Fungi</taxon>
        <taxon>Dikarya</taxon>
        <taxon>Ascomycota</taxon>
        <taxon>Pezizomycotina</taxon>
        <taxon>Sordariomycetes</taxon>
        <taxon>Xylariomycetidae</taxon>
        <taxon>Amphisphaeriales</taxon>
        <taxon>Apiosporaceae</taxon>
        <taxon>Apiospora</taxon>
    </lineage>
</organism>
<evidence type="ECO:0000256" key="1">
    <source>
        <dbReference type="ARBA" id="ARBA00009861"/>
    </source>
</evidence>
<accession>A0ABR1UY32</accession>
<dbReference type="Gene3D" id="3.30.559.10">
    <property type="entry name" value="Chloramphenicol acetyltransferase-like domain"/>
    <property type="match status" value="2"/>
</dbReference>
<keyword evidence="5" id="KW-1185">Reference proteome</keyword>
<dbReference type="PANTHER" id="PTHR31623">
    <property type="entry name" value="F21J9.9"/>
    <property type="match status" value="1"/>
</dbReference>
<comment type="similarity">
    <text evidence="1">Belongs to the plant acyltransferase family.</text>
</comment>
<gene>
    <name evidence="4" type="ORF">PG996_008259</name>
</gene>
<comment type="caution">
    <text evidence="4">The sequence shown here is derived from an EMBL/GenBank/DDBJ whole genome shotgun (WGS) entry which is preliminary data.</text>
</comment>
<evidence type="ECO:0000313" key="4">
    <source>
        <dbReference type="EMBL" id="KAK8063607.1"/>
    </source>
</evidence>
<dbReference type="InterPro" id="IPR023213">
    <property type="entry name" value="CAT-like_dom_sf"/>
</dbReference>
<evidence type="ECO:0000313" key="5">
    <source>
        <dbReference type="Proteomes" id="UP001446871"/>
    </source>
</evidence>